<sequence length="363" mass="40843">MMPALPEPEPELDMQAVGWAIANSQDYDVPLIQEWFQLELEGFPLHLEQAPPNLAWDVEWIAQHEQLALNPLDGISLYMLFQEPQPQIPEEDYFWDPEPVWHFPVTFPGPLQGYTTSEYMTHFVENDLVQEETRVLGECFFPSTINRLVDSVPLPAYDPVLNIIDEDQPRPVVSPPEDFSVMVTDLIPPANLWDVGEIVDVQPANLQARTSSNPSNQRNEPIAFPGSAPLELPSTDLIRRQLERVPAVISLWGLICSSREHRQKLCPTLARLEVQSDVTHEAMISLILLPTAKHTGVFTDKDLPVEGTDHNRPLHIIVKCRGLWVPTVLIDNGSAINVCPIRVVYRLGLAKKDFAPSNLAVKA</sequence>
<comment type="caution">
    <text evidence="1">The sequence shown here is derived from an EMBL/GenBank/DDBJ whole genome shotgun (WGS) entry which is preliminary data.</text>
</comment>
<organism evidence="1 2">
    <name type="scientific">Rhododendron molle</name>
    <name type="common">Chinese azalea</name>
    <name type="synonym">Azalea mollis</name>
    <dbReference type="NCBI Taxonomy" id="49168"/>
    <lineage>
        <taxon>Eukaryota</taxon>
        <taxon>Viridiplantae</taxon>
        <taxon>Streptophyta</taxon>
        <taxon>Embryophyta</taxon>
        <taxon>Tracheophyta</taxon>
        <taxon>Spermatophyta</taxon>
        <taxon>Magnoliopsida</taxon>
        <taxon>eudicotyledons</taxon>
        <taxon>Gunneridae</taxon>
        <taxon>Pentapetalae</taxon>
        <taxon>asterids</taxon>
        <taxon>Ericales</taxon>
        <taxon>Ericaceae</taxon>
        <taxon>Ericoideae</taxon>
        <taxon>Rhodoreae</taxon>
        <taxon>Rhododendron</taxon>
    </lineage>
</organism>
<reference evidence="1" key="1">
    <citation type="submission" date="2022-02" db="EMBL/GenBank/DDBJ databases">
        <title>Plant Genome Project.</title>
        <authorList>
            <person name="Zhang R.-G."/>
        </authorList>
    </citation>
    <scope>NUCLEOTIDE SEQUENCE</scope>
    <source>
        <strain evidence="1">AT1</strain>
    </source>
</reference>
<dbReference type="Proteomes" id="UP001062846">
    <property type="component" value="Chromosome 6"/>
</dbReference>
<proteinExistence type="predicted"/>
<dbReference type="EMBL" id="CM046393">
    <property type="protein sequence ID" value="KAI8551462.1"/>
    <property type="molecule type" value="Genomic_DNA"/>
</dbReference>
<evidence type="ECO:0000313" key="2">
    <source>
        <dbReference type="Proteomes" id="UP001062846"/>
    </source>
</evidence>
<keyword evidence="2" id="KW-1185">Reference proteome</keyword>
<name>A0ACC0NFF4_RHOML</name>
<protein>
    <submittedName>
        <fullName evidence="1">Uncharacterized protein</fullName>
    </submittedName>
</protein>
<accession>A0ACC0NFF4</accession>
<evidence type="ECO:0000313" key="1">
    <source>
        <dbReference type="EMBL" id="KAI8551462.1"/>
    </source>
</evidence>
<gene>
    <name evidence="1" type="ORF">RHMOL_Rhmol06G0187900</name>
</gene>